<dbReference type="EMBL" id="JASBNA010000008">
    <property type="protein sequence ID" value="KAK7689624.1"/>
    <property type="molecule type" value="Genomic_DNA"/>
</dbReference>
<organism evidence="1 2">
    <name type="scientific">Cerrena zonata</name>
    <dbReference type="NCBI Taxonomy" id="2478898"/>
    <lineage>
        <taxon>Eukaryota</taxon>
        <taxon>Fungi</taxon>
        <taxon>Dikarya</taxon>
        <taxon>Basidiomycota</taxon>
        <taxon>Agaricomycotina</taxon>
        <taxon>Agaricomycetes</taxon>
        <taxon>Polyporales</taxon>
        <taxon>Cerrenaceae</taxon>
        <taxon>Cerrena</taxon>
    </lineage>
</organism>
<dbReference type="Proteomes" id="UP001385951">
    <property type="component" value="Unassembled WGS sequence"/>
</dbReference>
<keyword evidence="2" id="KW-1185">Reference proteome</keyword>
<proteinExistence type="predicted"/>
<protein>
    <submittedName>
        <fullName evidence="1">Uncharacterized protein</fullName>
    </submittedName>
</protein>
<gene>
    <name evidence="1" type="ORF">QCA50_007417</name>
</gene>
<evidence type="ECO:0000313" key="1">
    <source>
        <dbReference type="EMBL" id="KAK7689624.1"/>
    </source>
</evidence>
<sequence>MQLVSSGATHYYYFHHKLLGFHTKVSRSRYRSTPMFGLSVRFGKLEGWYIPVRMVDHVAREYCPEGGLWTMLMRLGSSASGSGSRTSRFLADVLEQITTCARLLSVRGTLLYFIFCLETLL</sequence>
<dbReference type="AlphaFoldDB" id="A0AAW0GD83"/>
<accession>A0AAW0GD83</accession>
<reference evidence="1 2" key="1">
    <citation type="submission" date="2022-09" db="EMBL/GenBank/DDBJ databases">
        <authorList>
            <person name="Palmer J.M."/>
        </authorList>
    </citation>
    <scope>NUCLEOTIDE SEQUENCE [LARGE SCALE GENOMIC DNA]</scope>
    <source>
        <strain evidence="1 2">DSM 7382</strain>
    </source>
</reference>
<comment type="caution">
    <text evidence="1">The sequence shown here is derived from an EMBL/GenBank/DDBJ whole genome shotgun (WGS) entry which is preliminary data.</text>
</comment>
<evidence type="ECO:0000313" key="2">
    <source>
        <dbReference type="Proteomes" id="UP001385951"/>
    </source>
</evidence>
<name>A0AAW0GD83_9APHY</name>